<feature type="domain" description="Oxidoreductase molybdopterin-binding" evidence="2">
    <location>
        <begin position="230"/>
        <end position="375"/>
    </location>
</feature>
<organism evidence="3 4">
    <name type="scientific">Brevibacillus ruminantium</name>
    <dbReference type="NCBI Taxonomy" id="2950604"/>
    <lineage>
        <taxon>Bacteria</taxon>
        <taxon>Bacillati</taxon>
        <taxon>Bacillota</taxon>
        <taxon>Bacilli</taxon>
        <taxon>Bacillales</taxon>
        <taxon>Paenibacillaceae</taxon>
        <taxon>Brevibacillus</taxon>
    </lineage>
</organism>
<dbReference type="RefSeq" id="WP_251874533.1">
    <property type="nucleotide sequence ID" value="NZ_CP098755.1"/>
</dbReference>
<dbReference type="SUPFAM" id="SSF81342">
    <property type="entry name" value="Transmembrane di-heme cytochromes"/>
    <property type="match status" value="1"/>
</dbReference>
<dbReference type="PANTHER" id="PTHR43032">
    <property type="entry name" value="PROTEIN-METHIONINE-SULFOXIDE REDUCTASE"/>
    <property type="match status" value="1"/>
</dbReference>
<keyword evidence="4" id="KW-1185">Reference proteome</keyword>
<reference evidence="3" key="1">
    <citation type="submission" date="2022-06" db="EMBL/GenBank/DDBJ databases">
        <title>Genome sequencing of Brevibacillus sp. BB3-R1.</title>
        <authorList>
            <person name="Heo J."/>
            <person name="Lee D."/>
            <person name="Won M."/>
            <person name="Han B.-H."/>
            <person name="Hong S.-B."/>
            <person name="Kwon S.-W."/>
        </authorList>
    </citation>
    <scope>NUCLEOTIDE SEQUENCE</scope>
    <source>
        <strain evidence="3">BB3-R1</strain>
    </source>
</reference>
<feature type="transmembrane region" description="Helical" evidence="1">
    <location>
        <begin position="49"/>
        <end position="70"/>
    </location>
</feature>
<dbReference type="InterPro" id="IPR000572">
    <property type="entry name" value="OxRdtase_Mopterin-bd_dom"/>
</dbReference>
<feature type="transmembrane region" description="Helical" evidence="1">
    <location>
        <begin position="82"/>
        <end position="101"/>
    </location>
</feature>
<dbReference type="Gene3D" id="3.90.420.10">
    <property type="entry name" value="Oxidoreductase, molybdopterin-binding domain"/>
    <property type="match status" value="1"/>
</dbReference>
<dbReference type="SUPFAM" id="SSF56524">
    <property type="entry name" value="Oxidoreductase molybdopterin-binding domain"/>
    <property type="match status" value="1"/>
</dbReference>
<evidence type="ECO:0000313" key="3">
    <source>
        <dbReference type="EMBL" id="USG67434.1"/>
    </source>
</evidence>
<feature type="transmembrane region" description="Helical" evidence="1">
    <location>
        <begin position="113"/>
        <end position="137"/>
    </location>
</feature>
<dbReference type="Pfam" id="PF00174">
    <property type="entry name" value="Oxidored_molyb"/>
    <property type="match status" value="1"/>
</dbReference>
<dbReference type="EMBL" id="CP098755">
    <property type="protein sequence ID" value="USG67434.1"/>
    <property type="molecule type" value="Genomic_DNA"/>
</dbReference>
<accession>A0ABY4WKP9</accession>
<name>A0ABY4WKP9_9BACL</name>
<dbReference type="InterPro" id="IPR036374">
    <property type="entry name" value="OxRdtase_Mopterin-bd_sf"/>
</dbReference>
<protein>
    <submittedName>
        <fullName evidence="3">Molybdopterin-dependent oxidoreductase</fullName>
    </submittedName>
</protein>
<sequence>MKSKQWYRSLHAVHAIVLLCLLATGACLYLPGLRSLLSGWVHLLRSVHIGIGLLYLLLLLYALVPMIRYLRRDPRWTKTFHVCLQFSLGLGWGLSGIYLWINDTNYLGLRQFASLLHDLLSLLIIPWVLGHIALWYARKDRQRTVLPTSPAIVPDQKGAFRTLAEKSADTPGSKLLTRREVILLFVGGLTSFLFGGVLRWFQPLTQAFREQLDAGKRRGYFRIYSVRSENPSFDPEEWRLQIDGIVKQQHEFTFNELVSLPVREMTKDFHCVTGWSVTQVEWKGVPFSALIEWVQPDPAGIYVKMYSADQLYTETYELSQLLQDNVLLAFELDGQPLSPQQGSPLRLVHPDMYGYKSIKWLNRIEFTEQRGLGYWEEKEGYDLNGYIT</sequence>
<dbReference type="Proteomes" id="UP001056500">
    <property type="component" value="Chromosome"/>
</dbReference>
<evidence type="ECO:0000259" key="2">
    <source>
        <dbReference type="Pfam" id="PF00174"/>
    </source>
</evidence>
<dbReference type="InterPro" id="IPR016174">
    <property type="entry name" value="Di-haem_cyt_TM"/>
</dbReference>
<keyword evidence="1" id="KW-0472">Membrane</keyword>
<dbReference type="PROSITE" id="PS51257">
    <property type="entry name" value="PROKAR_LIPOPROTEIN"/>
    <property type="match status" value="1"/>
</dbReference>
<gene>
    <name evidence="3" type="ORF">NDK47_09220</name>
</gene>
<evidence type="ECO:0000313" key="4">
    <source>
        <dbReference type="Proteomes" id="UP001056500"/>
    </source>
</evidence>
<evidence type="ECO:0000256" key="1">
    <source>
        <dbReference type="SAM" id="Phobius"/>
    </source>
</evidence>
<feature type="transmembrane region" description="Helical" evidence="1">
    <location>
        <begin position="181"/>
        <end position="201"/>
    </location>
</feature>
<proteinExistence type="predicted"/>
<keyword evidence="1" id="KW-0812">Transmembrane</keyword>
<keyword evidence="1" id="KW-1133">Transmembrane helix</keyword>